<dbReference type="PROSITE" id="PS00113">
    <property type="entry name" value="ADENYLATE_KINASE"/>
    <property type="match status" value="1"/>
</dbReference>
<feature type="binding site" evidence="5">
    <location>
        <begin position="58"/>
        <end position="60"/>
    </location>
    <ligand>
        <name>AMP</name>
        <dbReference type="ChEBI" id="CHEBI:456215"/>
    </ligand>
</feature>
<accession>A0A937KC02</accession>
<dbReference type="NCBIfam" id="NF001381">
    <property type="entry name" value="PRK00279.1-3"/>
    <property type="match status" value="1"/>
</dbReference>
<dbReference type="Proteomes" id="UP000614216">
    <property type="component" value="Unassembled WGS sequence"/>
</dbReference>
<feature type="binding site" evidence="5">
    <location>
        <begin position="11"/>
        <end position="16"/>
    </location>
    <ligand>
        <name>ATP</name>
        <dbReference type="ChEBI" id="CHEBI:30616"/>
    </ligand>
</feature>
<comment type="pathway">
    <text evidence="5">Purine metabolism; AMP biosynthesis via salvage pathway; AMP from ADP: step 1/1.</text>
</comment>
<dbReference type="GO" id="GO:0005524">
    <property type="term" value="F:ATP binding"/>
    <property type="evidence" value="ECO:0007669"/>
    <property type="project" value="UniProtKB-UniRule"/>
</dbReference>
<dbReference type="InterPro" id="IPR000850">
    <property type="entry name" value="Adenylat/UMP-CMP_kin"/>
</dbReference>
<dbReference type="HAMAP" id="MF_00235">
    <property type="entry name" value="Adenylate_kinase_Adk"/>
    <property type="match status" value="1"/>
</dbReference>
<gene>
    <name evidence="5" type="primary">adk</name>
    <name evidence="8" type="ORF">JMN32_10835</name>
</gene>
<feature type="binding site" evidence="5">
    <location>
        <begin position="86"/>
        <end position="89"/>
    </location>
    <ligand>
        <name>AMP</name>
        <dbReference type="ChEBI" id="CHEBI:456215"/>
    </ligand>
</feature>
<feature type="binding site" evidence="5">
    <location>
        <position position="93"/>
    </location>
    <ligand>
        <name>AMP</name>
        <dbReference type="ChEBI" id="CHEBI:456215"/>
    </ligand>
</feature>
<dbReference type="NCBIfam" id="NF011101">
    <property type="entry name" value="PRK14528.1"/>
    <property type="match status" value="1"/>
</dbReference>
<sequence length="194" mass="21694">MLNIVLFGPPGAGKGTQSEKLISKYNLEHISTGDLFRKHLNEGTELGKSAQKYMDDGFLVPDEVVIGMVDDKIKNSSEANGFIFDGFPRTINQAEALDKLMNGKGNPISGMISLEVPFEELKKRLLERGKISGRVDDQNEEKIDNRIQVYLKETLPVSQYYKNQNKFNGIHGVGSIDDIFNNICDVIDSLKIEK</sequence>
<organism evidence="8 9">
    <name type="scientific">Fulvivirga marina</name>
    <dbReference type="NCBI Taxonomy" id="2494733"/>
    <lineage>
        <taxon>Bacteria</taxon>
        <taxon>Pseudomonadati</taxon>
        <taxon>Bacteroidota</taxon>
        <taxon>Cytophagia</taxon>
        <taxon>Cytophagales</taxon>
        <taxon>Fulvivirgaceae</taxon>
        <taxon>Fulvivirga</taxon>
    </lineage>
</organism>
<comment type="caution">
    <text evidence="8">The sequence shown here is derived from an EMBL/GenBank/DDBJ whole genome shotgun (WGS) entry which is preliminary data.</text>
</comment>
<dbReference type="GO" id="GO:0005737">
    <property type="term" value="C:cytoplasm"/>
    <property type="evidence" value="ECO:0007669"/>
    <property type="project" value="UniProtKB-SubCell"/>
</dbReference>
<evidence type="ECO:0000256" key="7">
    <source>
        <dbReference type="RuleBase" id="RU003331"/>
    </source>
</evidence>
<dbReference type="NCBIfam" id="NF011105">
    <property type="entry name" value="PRK14532.1"/>
    <property type="match status" value="1"/>
</dbReference>
<comment type="subcellular location">
    <subcellularLocation>
        <location evidence="5 7">Cytoplasm</location>
    </subcellularLocation>
</comment>
<dbReference type="SUPFAM" id="SSF52540">
    <property type="entry name" value="P-loop containing nucleoside triphosphate hydrolases"/>
    <property type="match status" value="1"/>
</dbReference>
<comment type="function">
    <text evidence="5">Catalyzes the reversible transfer of the terminal phosphate group between ATP and AMP. Plays an important role in cellular energy homeostasis and in adenine nucleotide metabolism.</text>
</comment>
<keyword evidence="1 5" id="KW-0808">Transferase</keyword>
<dbReference type="EC" id="2.7.4.3" evidence="5 7"/>
<feature type="binding site" evidence="5">
    <location>
        <position position="128"/>
    </location>
    <ligand>
        <name>ATP</name>
        <dbReference type="ChEBI" id="CHEBI:30616"/>
    </ligand>
</feature>
<comment type="catalytic activity">
    <reaction evidence="5 7">
        <text>AMP + ATP = 2 ADP</text>
        <dbReference type="Rhea" id="RHEA:12973"/>
        <dbReference type="ChEBI" id="CHEBI:30616"/>
        <dbReference type="ChEBI" id="CHEBI:456215"/>
        <dbReference type="ChEBI" id="CHEBI:456216"/>
        <dbReference type="EC" id="2.7.4.3"/>
    </reaction>
</comment>
<dbReference type="AlphaFoldDB" id="A0A937KC02"/>
<keyword evidence="5" id="KW-0963">Cytoplasm</keyword>
<comment type="caution">
    <text evidence="5">Lacks conserved residue(s) required for the propagation of feature annotation.</text>
</comment>
<evidence type="ECO:0000256" key="6">
    <source>
        <dbReference type="RuleBase" id="RU003330"/>
    </source>
</evidence>
<comment type="subunit">
    <text evidence="5 7">Monomer.</text>
</comment>
<feature type="binding site" evidence="5">
    <location>
        <position position="134"/>
    </location>
    <ligand>
        <name>AMP</name>
        <dbReference type="ChEBI" id="CHEBI:456215"/>
    </ligand>
</feature>
<evidence type="ECO:0000256" key="3">
    <source>
        <dbReference type="ARBA" id="ARBA00022741"/>
    </source>
</evidence>
<dbReference type="PANTHER" id="PTHR23359">
    <property type="entry name" value="NUCLEOTIDE KINASE"/>
    <property type="match status" value="1"/>
</dbReference>
<dbReference type="RefSeq" id="WP_202856354.1">
    <property type="nucleotide sequence ID" value="NZ_JAEUGD010000042.1"/>
</dbReference>
<dbReference type="GO" id="GO:0044209">
    <property type="term" value="P:AMP salvage"/>
    <property type="evidence" value="ECO:0007669"/>
    <property type="project" value="UniProtKB-UniRule"/>
</dbReference>
<evidence type="ECO:0000256" key="1">
    <source>
        <dbReference type="ARBA" id="ARBA00022679"/>
    </source>
</evidence>
<keyword evidence="5 7" id="KW-0067">ATP-binding</keyword>
<feature type="region of interest" description="NMP" evidence="5">
    <location>
        <begin position="31"/>
        <end position="60"/>
    </location>
</feature>
<keyword evidence="9" id="KW-1185">Reference proteome</keyword>
<dbReference type="InterPro" id="IPR027417">
    <property type="entry name" value="P-loop_NTPase"/>
</dbReference>
<dbReference type="GO" id="GO:0004017">
    <property type="term" value="F:AMP kinase activity"/>
    <property type="evidence" value="ECO:0007669"/>
    <property type="project" value="UniProtKB-UniRule"/>
</dbReference>
<keyword evidence="2 5" id="KW-0545">Nucleotide biosynthesis</keyword>
<feature type="binding site" evidence="5">
    <location>
        <position position="37"/>
    </location>
    <ligand>
        <name>AMP</name>
        <dbReference type="ChEBI" id="CHEBI:456215"/>
    </ligand>
</feature>
<comment type="domain">
    <text evidence="5">Consists of three domains, a large central CORE domain and two small peripheral domains, NMPbind and LID, which undergo movements during catalysis. The LID domain closes over the site of phosphoryl transfer upon ATP binding. Assembling and dissambling the active center during each catalytic cycle provides an effective means to prevent ATP hydrolysis.</text>
</comment>
<feature type="binding site" evidence="5">
    <location>
        <position position="146"/>
    </location>
    <ligand>
        <name>AMP</name>
        <dbReference type="ChEBI" id="CHEBI:456215"/>
    </ligand>
</feature>
<keyword evidence="3 5" id="KW-0547">Nucleotide-binding</keyword>
<dbReference type="InterPro" id="IPR033690">
    <property type="entry name" value="Adenylat_kinase_CS"/>
</dbReference>
<feature type="binding site" evidence="5">
    <location>
        <position position="174"/>
    </location>
    <ligand>
        <name>ATP</name>
        <dbReference type="ChEBI" id="CHEBI:30616"/>
    </ligand>
</feature>
<feature type="binding site" evidence="5">
    <location>
        <position position="32"/>
    </location>
    <ligand>
        <name>AMP</name>
        <dbReference type="ChEBI" id="CHEBI:456215"/>
    </ligand>
</feature>
<proteinExistence type="inferred from homology"/>
<protein>
    <recommendedName>
        <fullName evidence="5 7">Adenylate kinase</fullName>
        <shortName evidence="5">AK</shortName>
        <ecNumber evidence="5 7">2.7.4.3</ecNumber>
    </recommendedName>
    <alternativeName>
        <fullName evidence="5">ATP-AMP transphosphorylase</fullName>
    </alternativeName>
    <alternativeName>
        <fullName evidence="5">ATP:AMP phosphotransferase</fullName>
    </alternativeName>
    <alternativeName>
        <fullName evidence="5">Adenylate monophosphate kinase</fullName>
    </alternativeName>
</protein>
<comment type="similarity">
    <text evidence="5 6">Belongs to the adenylate kinase family.</text>
</comment>
<name>A0A937KC02_9BACT</name>
<evidence type="ECO:0000256" key="4">
    <source>
        <dbReference type="ARBA" id="ARBA00022777"/>
    </source>
</evidence>
<dbReference type="PRINTS" id="PR00094">
    <property type="entry name" value="ADENYLTKNASE"/>
</dbReference>
<dbReference type="NCBIfam" id="NF011104">
    <property type="entry name" value="PRK14531.1"/>
    <property type="match status" value="1"/>
</dbReference>
<evidence type="ECO:0000256" key="2">
    <source>
        <dbReference type="ARBA" id="ARBA00022727"/>
    </source>
</evidence>
<dbReference type="NCBIfam" id="NF011100">
    <property type="entry name" value="PRK14527.1"/>
    <property type="match status" value="1"/>
</dbReference>
<evidence type="ECO:0000313" key="8">
    <source>
        <dbReference type="EMBL" id="MBL6446809.1"/>
    </source>
</evidence>
<evidence type="ECO:0000256" key="5">
    <source>
        <dbReference type="HAMAP-Rule" id="MF_00235"/>
    </source>
</evidence>
<dbReference type="Gene3D" id="3.40.50.300">
    <property type="entry name" value="P-loop containing nucleotide triphosphate hydrolases"/>
    <property type="match status" value="1"/>
</dbReference>
<dbReference type="EMBL" id="JAEUGD010000042">
    <property type="protein sequence ID" value="MBL6446809.1"/>
    <property type="molecule type" value="Genomic_DNA"/>
</dbReference>
<evidence type="ECO:0000313" key="9">
    <source>
        <dbReference type="Proteomes" id="UP000614216"/>
    </source>
</evidence>
<dbReference type="Pfam" id="PF00406">
    <property type="entry name" value="ADK"/>
    <property type="match status" value="1"/>
</dbReference>
<keyword evidence="4 5" id="KW-0418">Kinase</keyword>
<dbReference type="CDD" id="cd01428">
    <property type="entry name" value="ADK"/>
    <property type="match status" value="1"/>
</dbReference>
<reference evidence="8" key="1">
    <citation type="submission" date="2021-01" db="EMBL/GenBank/DDBJ databases">
        <title>Fulvivirga kasyanovii gen. nov., sp nov., a novel member of the phylum Bacteroidetes isolated from seawater in a mussel farm.</title>
        <authorList>
            <person name="Zhao L.-H."/>
            <person name="Wang Z.-J."/>
        </authorList>
    </citation>
    <scope>NUCLEOTIDE SEQUENCE</scope>
    <source>
        <strain evidence="8">29W222</strain>
    </source>
</reference>